<feature type="region of interest" description="Disordered" evidence="1">
    <location>
        <begin position="43"/>
        <end position="73"/>
    </location>
</feature>
<keyword evidence="3" id="KW-1185">Reference proteome</keyword>
<name>A0A9D4VD25_ADICA</name>
<reference evidence="2" key="1">
    <citation type="submission" date="2021-01" db="EMBL/GenBank/DDBJ databases">
        <title>Adiantum capillus-veneris genome.</title>
        <authorList>
            <person name="Fang Y."/>
            <person name="Liao Q."/>
        </authorList>
    </citation>
    <scope>NUCLEOTIDE SEQUENCE</scope>
    <source>
        <strain evidence="2">H3</strain>
        <tissue evidence="2">Leaf</tissue>
    </source>
</reference>
<comment type="caution">
    <text evidence="2">The sequence shown here is derived from an EMBL/GenBank/DDBJ whole genome shotgun (WGS) entry which is preliminary data.</text>
</comment>
<evidence type="ECO:0000313" key="3">
    <source>
        <dbReference type="Proteomes" id="UP000886520"/>
    </source>
</evidence>
<proteinExistence type="predicted"/>
<organism evidence="2 3">
    <name type="scientific">Adiantum capillus-veneris</name>
    <name type="common">Maidenhair fern</name>
    <dbReference type="NCBI Taxonomy" id="13818"/>
    <lineage>
        <taxon>Eukaryota</taxon>
        <taxon>Viridiplantae</taxon>
        <taxon>Streptophyta</taxon>
        <taxon>Embryophyta</taxon>
        <taxon>Tracheophyta</taxon>
        <taxon>Polypodiopsida</taxon>
        <taxon>Polypodiidae</taxon>
        <taxon>Polypodiales</taxon>
        <taxon>Pteridineae</taxon>
        <taxon>Pteridaceae</taxon>
        <taxon>Vittarioideae</taxon>
        <taxon>Adiantum</taxon>
    </lineage>
</organism>
<dbReference type="AlphaFoldDB" id="A0A9D4VD25"/>
<feature type="compositionally biased region" description="Polar residues" evidence="1">
    <location>
        <begin position="98"/>
        <end position="113"/>
    </location>
</feature>
<dbReference type="EMBL" id="JABFUD020000002">
    <property type="protein sequence ID" value="KAI5083451.1"/>
    <property type="molecule type" value="Genomic_DNA"/>
</dbReference>
<accession>A0A9D4VD25</accession>
<feature type="region of interest" description="Disordered" evidence="1">
    <location>
        <begin position="85"/>
        <end position="113"/>
    </location>
</feature>
<gene>
    <name evidence="2" type="ORF">GOP47_0003194</name>
</gene>
<sequence>MWHHQQDHRLSKHCGPTSHPNFVQIPKETRVHIKQNLVCASQWRQAGSDRPSSRTNMQGKASEFPSTRKGGSRQTLIAKILPASGLLTPQEGDRQPAVPSQSTSCLQRHSQTLMSTPSLASKLDQAFDAHATPRQPAKRASPQRKIVEAVAQSTKARAALATS</sequence>
<evidence type="ECO:0000256" key="1">
    <source>
        <dbReference type="SAM" id="MobiDB-lite"/>
    </source>
</evidence>
<protein>
    <submittedName>
        <fullName evidence="2">Uncharacterized protein</fullName>
    </submittedName>
</protein>
<evidence type="ECO:0000313" key="2">
    <source>
        <dbReference type="EMBL" id="KAI5083451.1"/>
    </source>
</evidence>
<dbReference type="Proteomes" id="UP000886520">
    <property type="component" value="Chromosome 3"/>
</dbReference>
<feature type="region of interest" description="Disordered" evidence="1">
    <location>
        <begin position="1"/>
        <end position="22"/>
    </location>
</feature>